<evidence type="ECO:0000256" key="4">
    <source>
        <dbReference type="ARBA" id="ARBA00023034"/>
    </source>
</evidence>
<gene>
    <name evidence="9" type="ORF">DME_LOCUS270</name>
</gene>
<evidence type="ECO:0000313" key="11">
    <source>
        <dbReference type="Proteomes" id="UP000274756"/>
    </source>
</evidence>
<evidence type="ECO:0000313" key="9">
    <source>
        <dbReference type="EMBL" id="VDN50297.1"/>
    </source>
</evidence>
<organism evidence="10 12">
    <name type="scientific">Dracunculus medinensis</name>
    <name type="common">Guinea worm</name>
    <dbReference type="NCBI Taxonomy" id="318479"/>
    <lineage>
        <taxon>Eukaryota</taxon>
        <taxon>Metazoa</taxon>
        <taxon>Ecdysozoa</taxon>
        <taxon>Nematoda</taxon>
        <taxon>Chromadorea</taxon>
        <taxon>Rhabditida</taxon>
        <taxon>Spirurina</taxon>
        <taxon>Dracunculoidea</taxon>
        <taxon>Dracunculidae</taxon>
        <taxon>Dracunculus</taxon>
    </lineage>
</organism>
<dbReference type="GO" id="GO:0000139">
    <property type="term" value="C:Golgi membrane"/>
    <property type="evidence" value="ECO:0007669"/>
    <property type="project" value="UniProtKB-SubCell"/>
</dbReference>
<feature type="transmembrane region" description="Helical" evidence="8">
    <location>
        <begin position="219"/>
        <end position="242"/>
    </location>
</feature>
<keyword evidence="2 8" id="KW-0812">Transmembrane</keyword>
<evidence type="ECO:0000256" key="1">
    <source>
        <dbReference type="ARBA" id="ARBA00004409"/>
    </source>
</evidence>
<evidence type="ECO:0000256" key="2">
    <source>
        <dbReference type="ARBA" id="ARBA00022692"/>
    </source>
</evidence>
<dbReference type="GO" id="GO:0031985">
    <property type="term" value="C:Golgi cisterna"/>
    <property type="evidence" value="ECO:0007669"/>
    <property type="project" value="TreeGrafter"/>
</dbReference>
<keyword evidence="5 7" id="KW-0175">Coiled coil</keyword>
<dbReference type="OrthoDB" id="391137at2759"/>
<dbReference type="PANTHER" id="PTHR13815">
    <property type="entry name" value="GOLGIN-84"/>
    <property type="match status" value="1"/>
</dbReference>
<dbReference type="WBParaSite" id="DME_0000340401-mRNA-1">
    <property type="protein sequence ID" value="DME_0000340401-mRNA-1"/>
    <property type="gene ID" value="DME_0000340401"/>
</dbReference>
<evidence type="ECO:0000256" key="7">
    <source>
        <dbReference type="SAM" id="Coils"/>
    </source>
</evidence>
<dbReference type="PANTHER" id="PTHR13815:SF7">
    <property type="entry name" value="GOLGIN SUBFAMILY A MEMBER 5"/>
    <property type="match status" value="1"/>
</dbReference>
<dbReference type="Pfam" id="PF09787">
    <property type="entry name" value="Golgin_A5"/>
    <property type="match status" value="1"/>
</dbReference>
<keyword evidence="11" id="KW-1185">Reference proteome</keyword>
<evidence type="ECO:0000313" key="12">
    <source>
        <dbReference type="WBParaSite" id="DME_0000340401-mRNA-1"/>
    </source>
</evidence>
<keyword evidence="6 8" id="KW-0472">Membrane</keyword>
<comment type="subcellular location">
    <subcellularLocation>
        <location evidence="1">Golgi apparatus membrane</location>
        <topology evidence="1">Single-pass type IV membrane protein</topology>
    </subcellularLocation>
</comment>
<dbReference type="GO" id="GO:0000301">
    <property type="term" value="P:retrograde transport, vesicle recycling within Golgi"/>
    <property type="evidence" value="ECO:0007669"/>
    <property type="project" value="TreeGrafter"/>
</dbReference>
<dbReference type="GO" id="GO:0007030">
    <property type="term" value="P:Golgi organization"/>
    <property type="evidence" value="ECO:0007669"/>
    <property type="project" value="InterPro"/>
</dbReference>
<feature type="coiled-coil region" evidence="7">
    <location>
        <begin position="82"/>
        <end position="203"/>
    </location>
</feature>
<evidence type="ECO:0000256" key="3">
    <source>
        <dbReference type="ARBA" id="ARBA00022989"/>
    </source>
</evidence>
<proteinExistence type="predicted"/>
<evidence type="ECO:0000256" key="8">
    <source>
        <dbReference type="SAM" id="Phobius"/>
    </source>
</evidence>
<dbReference type="STRING" id="318479.A0A0N4U8M3"/>
<evidence type="ECO:0000313" key="10">
    <source>
        <dbReference type="Proteomes" id="UP000038040"/>
    </source>
</evidence>
<reference evidence="12" key="1">
    <citation type="submission" date="2017-02" db="UniProtKB">
        <authorList>
            <consortium name="WormBaseParasite"/>
        </authorList>
    </citation>
    <scope>IDENTIFICATION</scope>
</reference>
<name>A0A0N4U8M3_DRAME</name>
<keyword evidence="4" id="KW-0333">Golgi apparatus</keyword>
<accession>A0A0N4U8M3</accession>
<reference evidence="9 11" key="2">
    <citation type="submission" date="2018-11" db="EMBL/GenBank/DDBJ databases">
        <authorList>
            <consortium name="Pathogen Informatics"/>
        </authorList>
    </citation>
    <scope>NUCLEOTIDE SEQUENCE [LARGE SCALE GENOMIC DNA]</scope>
</reference>
<protein>
    <submittedName>
        <fullName evidence="12">DUF4515 domain-containing protein</fullName>
    </submittedName>
</protein>
<dbReference type="AlphaFoldDB" id="A0A0N4U8M3"/>
<dbReference type="Proteomes" id="UP000274756">
    <property type="component" value="Unassembled WGS sequence"/>
</dbReference>
<dbReference type="InterPro" id="IPR019177">
    <property type="entry name" value="Golgin_subfamily_A_member_5"/>
</dbReference>
<dbReference type="Proteomes" id="UP000038040">
    <property type="component" value="Unplaced"/>
</dbReference>
<keyword evidence="3 8" id="KW-1133">Transmembrane helix</keyword>
<evidence type="ECO:0000256" key="5">
    <source>
        <dbReference type="ARBA" id="ARBA00023054"/>
    </source>
</evidence>
<sequence length="255" mass="30755">MFKEAEEALIQKDIKAAELMRDMEQKIELKSRNPDNELSTLIGLEQSYKAEIDQYNKREKELCKRLQISSEEKTILLMKHNLEVQKNEFDEYKQKAQKVLNAKEKLLESLKEVEIFFLFQEYDFLHNELQRQEKAVEKKLIEKDAELLKLMEEKKQRKRYEKGEIEEKIAMMGEKIIAKQTEIERLESEKRALEFRLERSELIPYCFSLRLVTSMRNPVFRIFILIYSTILHAWVFFIIMTYTPEMHSPKKPFFK</sequence>
<dbReference type="EMBL" id="UYYG01000002">
    <property type="protein sequence ID" value="VDN50297.1"/>
    <property type="molecule type" value="Genomic_DNA"/>
</dbReference>
<evidence type="ECO:0000256" key="6">
    <source>
        <dbReference type="ARBA" id="ARBA00023136"/>
    </source>
</evidence>